<keyword evidence="2" id="KW-1185">Reference proteome</keyword>
<accession>A0ABR8AGL3</accession>
<sequence>MINNPTPDLDFNDDLDWYPLNETQTELLPEHLNQAIRLSQSIHLSQQRWEVYLCALGTLGFTQWLKERAPDLEIHSDAASIWQPETANLLAAACNIQVGAFKICVITASIFNDQHSIPHAVLEIPDFTAHFYVLMQVQEEEQQVAISGFMNYEQYRSYQQTARLQIERDWTYTLPQSCFNSHPNALLLNLRCLNPDAIQLPVSVPVETNKVVALKQKLIRLKPQLKKQYLWDLLTVNESITLFSNPDLINWVYQAAKPSLLQPIINVGAWLNNQIDTVTQELGWLLMPLPAFSEMRSLRYIQESFDPIRASLEQQGVYIPASARGAYRDLDNPQSSVRMYAITWELTETPDNPEWTLLIVLGSKPQAAMPNTLTLEVSDETQQLFQQSLTDPIQGILYAQVIGNLNEQFAVIVTADDHVFEIPPFGLGVGARG</sequence>
<dbReference type="Pfam" id="PF08852">
    <property type="entry name" value="DUF1822"/>
    <property type="match status" value="1"/>
</dbReference>
<proteinExistence type="predicted"/>
<name>A0ABR8AGL3_9CYAN</name>
<dbReference type="EMBL" id="JACJQH010000037">
    <property type="protein sequence ID" value="MBD2198161.1"/>
    <property type="molecule type" value="Genomic_DNA"/>
</dbReference>
<dbReference type="Proteomes" id="UP000658514">
    <property type="component" value="Unassembled WGS sequence"/>
</dbReference>
<evidence type="ECO:0000313" key="2">
    <source>
        <dbReference type="Proteomes" id="UP000658514"/>
    </source>
</evidence>
<dbReference type="RefSeq" id="WP_190547111.1">
    <property type="nucleotide sequence ID" value="NZ_CAWPNO010000070.1"/>
</dbReference>
<reference evidence="1 2" key="1">
    <citation type="journal article" date="2020" name="ISME J.">
        <title>Comparative genomics reveals insights into cyanobacterial evolution and habitat adaptation.</title>
        <authorList>
            <person name="Chen M.Y."/>
            <person name="Teng W.K."/>
            <person name="Zhao L."/>
            <person name="Hu C.X."/>
            <person name="Zhou Y.K."/>
            <person name="Han B.P."/>
            <person name="Song L.R."/>
            <person name="Shu W.S."/>
        </authorList>
    </citation>
    <scope>NUCLEOTIDE SEQUENCE [LARGE SCALE GENOMIC DNA]</scope>
    <source>
        <strain evidence="1 2">FACHB-288</strain>
    </source>
</reference>
<dbReference type="InterPro" id="IPR014951">
    <property type="entry name" value="DUF1822"/>
</dbReference>
<protein>
    <submittedName>
        <fullName evidence="1">DUF1822 family protein</fullName>
    </submittedName>
</protein>
<evidence type="ECO:0000313" key="1">
    <source>
        <dbReference type="EMBL" id="MBD2198161.1"/>
    </source>
</evidence>
<comment type="caution">
    <text evidence="1">The sequence shown here is derived from an EMBL/GenBank/DDBJ whole genome shotgun (WGS) entry which is preliminary data.</text>
</comment>
<organism evidence="1 2">
    <name type="scientific">Calothrix parietina FACHB-288</name>
    <dbReference type="NCBI Taxonomy" id="2692896"/>
    <lineage>
        <taxon>Bacteria</taxon>
        <taxon>Bacillati</taxon>
        <taxon>Cyanobacteriota</taxon>
        <taxon>Cyanophyceae</taxon>
        <taxon>Nostocales</taxon>
        <taxon>Calotrichaceae</taxon>
        <taxon>Calothrix</taxon>
    </lineage>
</organism>
<gene>
    <name evidence="1" type="ORF">H6G24_22070</name>
</gene>